<organism evidence="2 3">
    <name type="scientific">Cystoisospora suis</name>
    <dbReference type="NCBI Taxonomy" id="483139"/>
    <lineage>
        <taxon>Eukaryota</taxon>
        <taxon>Sar</taxon>
        <taxon>Alveolata</taxon>
        <taxon>Apicomplexa</taxon>
        <taxon>Conoidasida</taxon>
        <taxon>Coccidia</taxon>
        <taxon>Eucoccidiorida</taxon>
        <taxon>Eimeriorina</taxon>
        <taxon>Sarcocystidae</taxon>
        <taxon>Cystoisospora</taxon>
    </lineage>
</organism>
<dbReference type="AlphaFoldDB" id="A0A2C6L9I6"/>
<comment type="caution">
    <text evidence="2">The sequence shown here is derived from an EMBL/GenBank/DDBJ whole genome shotgun (WGS) entry which is preliminary data.</text>
</comment>
<name>A0A2C6L9I6_9APIC</name>
<gene>
    <name evidence="2" type="ORF">CSUI_002334</name>
</gene>
<proteinExistence type="predicted"/>
<evidence type="ECO:0000256" key="1">
    <source>
        <dbReference type="SAM" id="MobiDB-lite"/>
    </source>
</evidence>
<protein>
    <submittedName>
        <fullName evidence="2">Ribosomal rna large subunit methyltransferase j protein</fullName>
    </submittedName>
</protein>
<feature type="region of interest" description="Disordered" evidence="1">
    <location>
        <begin position="136"/>
        <end position="164"/>
    </location>
</feature>
<dbReference type="GeneID" id="94425747"/>
<keyword evidence="2" id="KW-0489">Methyltransferase</keyword>
<keyword evidence="2" id="KW-0808">Transferase</keyword>
<dbReference type="VEuPathDB" id="ToxoDB:CSUI_002334"/>
<accession>A0A2C6L9I6</accession>
<dbReference type="Proteomes" id="UP000221165">
    <property type="component" value="Unassembled WGS sequence"/>
</dbReference>
<dbReference type="GO" id="GO:0008168">
    <property type="term" value="F:methyltransferase activity"/>
    <property type="evidence" value="ECO:0007669"/>
    <property type="project" value="UniProtKB-KW"/>
</dbReference>
<feature type="non-terminal residue" evidence="2">
    <location>
        <position position="1"/>
    </location>
</feature>
<reference evidence="2 3" key="1">
    <citation type="journal article" date="2017" name="Int. J. Parasitol.">
        <title>The genome of the protozoan parasite Cystoisospora suis and a reverse vaccinology approach to identify vaccine candidates.</title>
        <authorList>
            <person name="Palmieri N."/>
            <person name="Shrestha A."/>
            <person name="Ruttkowski B."/>
            <person name="Beck T."/>
            <person name="Vogl C."/>
            <person name="Tomley F."/>
            <person name="Blake D.P."/>
            <person name="Joachim A."/>
        </authorList>
    </citation>
    <scope>NUCLEOTIDE SEQUENCE [LARGE SCALE GENOMIC DNA]</scope>
    <source>
        <strain evidence="2 3">Wien I</strain>
    </source>
</reference>
<evidence type="ECO:0000313" key="2">
    <source>
        <dbReference type="EMBL" id="PHJ23814.1"/>
    </source>
</evidence>
<dbReference type="Gene3D" id="3.40.50.12760">
    <property type="match status" value="1"/>
</dbReference>
<sequence length="197" mass="22833">SSSSLLYGYGGLRREDVIDREFSEITEAETRSSVLLVGQLLQALTLLRDEGDFLLRFHSSYTRFTSSLLYLLSFSFSNVALHTPPSIPLWRSHRFFLAYRLRPAEANETAKALAVVWDKLIEAYHELSLKKRLEKKKREEEEKARGERKRRNEEEEERRLSSSAFSVDDGNVWLDEARWIVSQCLSAKLFTGRPLTT</sequence>
<keyword evidence="3" id="KW-1185">Reference proteome</keyword>
<dbReference type="RefSeq" id="XP_067925488.1">
    <property type="nucleotide sequence ID" value="XM_068062536.1"/>
</dbReference>
<feature type="compositionally biased region" description="Basic and acidic residues" evidence="1">
    <location>
        <begin position="136"/>
        <end position="160"/>
    </location>
</feature>
<dbReference type="EMBL" id="MIGC01000994">
    <property type="protein sequence ID" value="PHJ23814.1"/>
    <property type="molecule type" value="Genomic_DNA"/>
</dbReference>
<dbReference type="GO" id="GO:0032259">
    <property type="term" value="P:methylation"/>
    <property type="evidence" value="ECO:0007669"/>
    <property type="project" value="UniProtKB-KW"/>
</dbReference>
<evidence type="ECO:0000313" key="3">
    <source>
        <dbReference type="Proteomes" id="UP000221165"/>
    </source>
</evidence>
<feature type="non-terminal residue" evidence="2">
    <location>
        <position position="197"/>
    </location>
</feature>